<evidence type="ECO:0000259" key="1">
    <source>
        <dbReference type="Pfam" id="PF06904"/>
    </source>
</evidence>
<evidence type="ECO:0000313" key="3">
    <source>
        <dbReference type="Proteomes" id="UP000660885"/>
    </source>
</evidence>
<dbReference type="InterPro" id="IPR009683">
    <property type="entry name" value="Extensin-like_C"/>
</dbReference>
<dbReference type="Proteomes" id="UP000660885">
    <property type="component" value="Unassembled WGS sequence"/>
</dbReference>
<keyword evidence="3" id="KW-1185">Reference proteome</keyword>
<protein>
    <submittedName>
        <fullName evidence="2">Extensin family protein</fullName>
    </submittedName>
</protein>
<comment type="caution">
    <text evidence="2">The sequence shown here is derived from an EMBL/GenBank/DDBJ whole genome shotgun (WGS) entry which is preliminary data.</text>
</comment>
<accession>A0ABS1UCC7</accession>
<dbReference type="Pfam" id="PF06904">
    <property type="entry name" value="Extensin-like_C"/>
    <property type="match status" value="1"/>
</dbReference>
<gene>
    <name evidence="2" type="ORF">JMJ56_30625</name>
</gene>
<reference evidence="2 3" key="1">
    <citation type="submission" date="2021-01" db="EMBL/GenBank/DDBJ databases">
        <title>Belnapia mucosa sp. nov. and Belnapia arida sp. nov., isolated from the Tabernas Desert (Almeria, Spain).</title>
        <authorList>
            <person name="Molina-Menor E."/>
            <person name="Vidal-Verdu A."/>
            <person name="Calonge A."/>
            <person name="Satari L."/>
            <person name="Pereto J."/>
            <person name="Porcar M."/>
        </authorList>
    </citation>
    <scope>NUCLEOTIDE SEQUENCE [LARGE SCALE GENOMIC DNA]</scope>
    <source>
        <strain evidence="2 3">T18</strain>
    </source>
</reference>
<dbReference type="EMBL" id="JAETWB010000060">
    <property type="protein sequence ID" value="MBL6082332.1"/>
    <property type="molecule type" value="Genomic_DNA"/>
</dbReference>
<name>A0ABS1UCC7_9PROT</name>
<proteinExistence type="predicted"/>
<feature type="domain" description="Extensin-like C-terminal" evidence="1">
    <location>
        <begin position="51"/>
        <end position="222"/>
    </location>
</feature>
<sequence length="222" mass="24423">MLAIAILVGAAVIALRYLPPDWDPREPLDLRAKPGPVTSLKLSLLARRPEACFAAFEASGLTLRRVPDRPSDTSCEVENAVLLPAGIRIMPLDPVVTCRMAAAWVLFERHALQPASRKHFGVDVTGLRHLGTYNCRNVYHAAAGRRSQHATANAIDLASFILSDGQEIAIPREWNGIEPKKAFLREVRDGACLWFNTVLGPDYNAAHADHLHLDMGPLHTCR</sequence>
<evidence type="ECO:0000313" key="2">
    <source>
        <dbReference type="EMBL" id="MBL6082332.1"/>
    </source>
</evidence>
<organism evidence="2 3">
    <name type="scientific">Belnapia arida</name>
    <dbReference type="NCBI Taxonomy" id="2804533"/>
    <lineage>
        <taxon>Bacteria</taxon>
        <taxon>Pseudomonadati</taxon>
        <taxon>Pseudomonadota</taxon>
        <taxon>Alphaproteobacteria</taxon>
        <taxon>Acetobacterales</taxon>
        <taxon>Roseomonadaceae</taxon>
        <taxon>Belnapia</taxon>
    </lineage>
</organism>